<feature type="coiled-coil region" evidence="1">
    <location>
        <begin position="531"/>
        <end position="569"/>
    </location>
</feature>
<dbReference type="Proteomes" id="UP001515480">
    <property type="component" value="Unassembled WGS sequence"/>
</dbReference>
<reference evidence="3 4" key="1">
    <citation type="journal article" date="2024" name="Science">
        <title>Giant polyketide synthase enzymes in the biosynthesis of giant marine polyether toxins.</title>
        <authorList>
            <person name="Fallon T.R."/>
            <person name="Shende V.V."/>
            <person name="Wierzbicki I.H."/>
            <person name="Pendleton A.L."/>
            <person name="Watervoot N.F."/>
            <person name="Auber R.P."/>
            <person name="Gonzalez D.J."/>
            <person name="Wisecaver J.H."/>
            <person name="Moore B.S."/>
        </authorList>
    </citation>
    <scope>NUCLEOTIDE SEQUENCE [LARGE SCALE GENOMIC DNA]</scope>
    <source>
        <strain evidence="3 4">12B1</strain>
    </source>
</reference>
<feature type="region of interest" description="Disordered" evidence="2">
    <location>
        <begin position="378"/>
        <end position="404"/>
    </location>
</feature>
<keyword evidence="4" id="KW-1185">Reference proteome</keyword>
<organism evidence="3 4">
    <name type="scientific">Prymnesium parvum</name>
    <name type="common">Toxic golden alga</name>
    <dbReference type="NCBI Taxonomy" id="97485"/>
    <lineage>
        <taxon>Eukaryota</taxon>
        <taxon>Haptista</taxon>
        <taxon>Haptophyta</taxon>
        <taxon>Prymnesiophyceae</taxon>
        <taxon>Prymnesiales</taxon>
        <taxon>Prymnesiaceae</taxon>
        <taxon>Prymnesium</taxon>
    </lineage>
</organism>
<evidence type="ECO:0000313" key="4">
    <source>
        <dbReference type="Proteomes" id="UP001515480"/>
    </source>
</evidence>
<feature type="compositionally biased region" description="Polar residues" evidence="2">
    <location>
        <begin position="814"/>
        <end position="851"/>
    </location>
</feature>
<evidence type="ECO:0000313" key="3">
    <source>
        <dbReference type="EMBL" id="KAL1511280.1"/>
    </source>
</evidence>
<protein>
    <submittedName>
        <fullName evidence="3">Uncharacterized protein</fullName>
    </submittedName>
</protein>
<feature type="region of interest" description="Disordered" evidence="2">
    <location>
        <begin position="425"/>
        <end position="479"/>
    </location>
</feature>
<dbReference type="EMBL" id="JBGBPQ010000014">
    <property type="protein sequence ID" value="KAL1511280.1"/>
    <property type="molecule type" value="Genomic_DNA"/>
</dbReference>
<feature type="coiled-coil region" evidence="1">
    <location>
        <begin position="166"/>
        <end position="200"/>
    </location>
</feature>
<feature type="compositionally biased region" description="Basic and acidic residues" evidence="2">
    <location>
        <begin position="735"/>
        <end position="749"/>
    </location>
</feature>
<evidence type="ECO:0000256" key="2">
    <source>
        <dbReference type="SAM" id="MobiDB-lite"/>
    </source>
</evidence>
<proteinExistence type="predicted"/>
<name>A0AB34J3V2_PRYPA</name>
<feature type="compositionally biased region" description="Low complexity" evidence="2">
    <location>
        <begin position="431"/>
        <end position="447"/>
    </location>
</feature>
<sequence length="885" mass="96020">MISEIPSSESPLEDELDRTWFARSVERAQRLECLSRKRNDETGKETSRLSDFIASTSASAKASVSNTFAVPLAAAAAPLTATARTFTSAAGVFTSSCNGWSYSYAPAPSAAPTADKFHDVTADKFHDVEHGSRHASKQTEQEAANAATAAELEAVRSLSLRQLVAYEQESLERRRLEEERSVLQGELQDARAAMRKLQALHLCCLIFHQIHTSSSASFTRTPPSLTPSPPLHRACATITSPTFSRACAHASARVATLEAEQLTSSAEQLSTRAKLAIQKAGEIMSVDAPRGDSTTTRQWWSRMEAAASGVASASSELVSILRAARAEHEAQLASGDGRRTLETDLGVAEGEATAFIEKSKGRALVEMAQNLHTATTTLESASAALPEKEDQTTASPAMKTPLSHSSANALVTTADATPICSRASDVSAMDGSTAASRRTSGTSSAATNDVEHGDDSDEDIRLNPDIMKRRPRTPASESTIQARVARARRSLSQKDLLSSMQLVASSSRDNASFRVEHVTVAIQTDISSDAEQRAESRAADAEERLVKAIAEAEATRKSIEQGMLELREQCAKKDTELTMARDQLKRFKLARDPGQQAELSDSRMFGQRVENRLLAETVDVVKKQAELDMGAQLKVLVAEWRDMEAEQRRMGEALALQRKADEEVLTLQLAGLHSKCSALEIELSSFKENHSSIKERHSSIKEGHSSIKEGHSSIKEEHSSMKEDSVGTKEGGSNRTKEGGSKSIKEDGSNARTSTVGHQRSLRGSPEVYDWTRQAVMQVNWSGNKPMPYTKVERTIMSIQHGNTLGDGDVDAPPSTQRTPSPKSNLQALRRSSTMNQLEQGSTGDTPSSQNRKLEMRTISFAPRSAKKGSRRSLLPSKSSECLSK</sequence>
<keyword evidence="1" id="KW-0175">Coiled coil</keyword>
<feature type="compositionally biased region" description="Basic and acidic residues" evidence="2">
    <location>
        <begin position="449"/>
        <end position="468"/>
    </location>
</feature>
<feature type="compositionally biased region" description="Polar residues" evidence="2">
    <location>
        <begin position="876"/>
        <end position="885"/>
    </location>
</feature>
<accession>A0AB34J3V2</accession>
<gene>
    <name evidence="3" type="ORF">AB1Y20_006087</name>
</gene>
<comment type="caution">
    <text evidence="3">The sequence shown here is derived from an EMBL/GenBank/DDBJ whole genome shotgun (WGS) entry which is preliminary data.</text>
</comment>
<feature type="region of interest" description="Disordered" evidence="2">
    <location>
        <begin position="692"/>
        <end position="765"/>
    </location>
</feature>
<feature type="region of interest" description="Disordered" evidence="2">
    <location>
        <begin position="801"/>
        <end position="885"/>
    </location>
</feature>
<feature type="compositionally biased region" description="Basic and acidic residues" evidence="2">
    <location>
        <begin position="692"/>
        <end position="727"/>
    </location>
</feature>
<dbReference type="AlphaFoldDB" id="A0AB34J3V2"/>
<evidence type="ECO:0000256" key="1">
    <source>
        <dbReference type="SAM" id="Coils"/>
    </source>
</evidence>